<evidence type="ECO:0000313" key="2">
    <source>
        <dbReference type="EMBL" id="KUI55606.1"/>
    </source>
</evidence>
<accession>A0A194UVH0</accession>
<organism evidence="2 3">
    <name type="scientific">Cytospora mali</name>
    <name type="common">Apple Valsa canker fungus</name>
    <name type="synonym">Valsa mali</name>
    <dbReference type="NCBI Taxonomy" id="578113"/>
    <lineage>
        <taxon>Eukaryota</taxon>
        <taxon>Fungi</taxon>
        <taxon>Dikarya</taxon>
        <taxon>Ascomycota</taxon>
        <taxon>Pezizomycotina</taxon>
        <taxon>Sordariomycetes</taxon>
        <taxon>Sordariomycetidae</taxon>
        <taxon>Diaporthales</taxon>
        <taxon>Cytosporaceae</taxon>
        <taxon>Cytospora</taxon>
    </lineage>
</organism>
<name>A0A194UVH0_CYTMA</name>
<dbReference type="Proteomes" id="UP000078576">
    <property type="component" value="Unassembled WGS sequence"/>
</dbReference>
<sequence length="73" mass="7789">MSGITDTAATQAHDVVEQAENEEQRVQGDNAITGERKTTGLESNNPSGVSDQHAETQSTSKLGKVKEALHLNK</sequence>
<proteinExistence type="predicted"/>
<dbReference type="OrthoDB" id="5211489at2759"/>
<feature type="compositionally biased region" description="Basic and acidic residues" evidence="1">
    <location>
        <begin position="64"/>
        <end position="73"/>
    </location>
</feature>
<evidence type="ECO:0000256" key="1">
    <source>
        <dbReference type="SAM" id="MobiDB-lite"/>
    </source>
</evidence>
<feature type="compositionally biased region" description="Polar residues" evidence="1">
    <location>
        <begin position="40"/>
        <end position="61"/>
    </location>
</feature>
<protein>
    <submittedName>
        <fullName evidence="2">Uncharacterized protein</fullName>
    </submittedName>
</protein>
<evidence type="ECO:0000313" key="3">
    <source>
        <dbReference type="Proteomes" id="UP000078576"/>
    </source>
</evidence>
<feature type="compositionally biased region" description="Polar residues" evidence="1">
    <location>
        <begin position="1"/>
        <end position="10"/>
    </location>
</feature>
<dbReference type="EMBL" id="KN714681">
    <property type="protein sequence ID" value="KUI55606.1"/>
    <property type="molecule type" value="Genomic_DNA"/>
</dbReference>
<keyword evidence="3" id="KW-1185">Reference proteome</keyword>
<feature type="region of interest" description="Disordered" evidence="1">
    <location>
        <begin position="1"/>
        <end position="73"/>
    </location>
</feature>
<gene>
    <name evidence="2" type="ORF">VP1G_02891</name>
</gene>
<reference evidence="3" key="1">
    <citation type="submission" date="2014-12" db="EMBL/GenBank/DDBJ databases">
        <title>Genome Sequence of Valsa Canker Pathogens Uncovers a Specific Adaption of Colonization on Woody Bark.</title>
        <authorList>
            <person name="Yin Z."/>
            <person name="Liu H."/>
            <person name="Gao X."/>
            <person name="Li Z."/>
            <person name="Song N."/>
            <person name="Ke X."/>
            <person name="Dai Q."/>
            <person name="Wu Y."/>
            <person name="Sun Y."/>
            <person name="Xu J.-R."/>
            <person name="Kang Z.K."/>
            <person name="Wang L."/>
            <person name="Huang L."/>
        </authorList>
    </citation>
    <scope>NUCLEOTIDE SEQUENCE [LARGE SCALE GENOMIC DNA]</scope>
    <source>
        <strain evidence="3">SXYL134</strain>
    </source>
</reference>
<dbReference type="AlphaFoldDB" id="A0A194UVH0"/>